<organism evidence="3 4">
    <name type="scientific">Pinibacter soli</name>
    <dbReference type="NCBI Taxonomy" id="3044211"/>
    <lineage>
        <taxon>Bacteria</taxon>
        <taxon>Pseudomonadati</taxon>
        <taxon>Bacteroidota</taxon>
        <taxon>Chitinophagia</taxon>
        <taxon>Chitinophagales</taxon>
        <taxon>Chitinophagaceae</taxon>
        <taxon>Pinibacter</taxon>
    </lineage>
</organism>
<dbReference type="Proteomes" id="UP001226434">
    <property type="component" value="Unassembled WGS sequence"/>
</dbReference>
<accession>A0ABT6RHB8</accession>
<reference evidence="3 4" key="1">
    <citation type="submission" date="2023-05" db="EMBL/GenBank/DDBJ databases">
        <title>Genome sequence of Pinibacter sp. MAH-24.</title>
        <authorList>
            <person name="Huq M.A."/>
        </authorList>
    </citation>
    <scope>NUCLEOTIDE SEQUENCE [LARGE SCALE GENOMIC DNA]</scope>
    <source>
        <strain evidence="3 4">MAH-24</strain>
    </source>
</reference>
<keyword evidence="4" id="KW-1185">Reference proteome</keyword>
<proteinExistence type="predicted"/>
<evidence type="ECO:0000313" key="3">
    <source>
        <dbReference type="EMBL" id="MDI3321971.1"/>
    </source>
</evidence>
<dbReference type="RefSeq" id="WP_282336091.1">
    <property type="nucleotide sequence ID" value="NZ_JASBRG010000007.1"/>
</dbReference>
<evidence type="ECO:0000313" key="4">
    <source>
        <dbReference type="Proteomes" id="UP001226434"/>
    </source>
</evidence>
<evidence type="ECO:0000259" key="2">
    <source>
        <dbReference type="PROSITE" id="PS50966"/>
    </source>
</evidence>
<sequence length="424" mass="48805">MKRGSKNNLSTYCVALQKGGRLSTDELQKRTGYLTFRSGWSNSSLKFLSFEKNILTLRTTSDDETYVVQLRRKQNQLFLTCSCNKTGQQICKHAYCALDTILWKNGQDYFKKLHPSGMMELAFRYPMLFDKQETESGITVTIRPELKSVFYLSPKIKTPDINAIINLPDTGLPSCQELPELDSKFCRLPDGKAIAYMLVIPYRYEHLPSIIPVTGTPTVKDNALKSFDSFQSSLKTISRQFQSPKQGQFHEECFELYRQIERLPGALLEGKLYAKKFESLSPILKLWRSIYPYLLGQPFFYSYILLGPKALRTKPRRNYLQQIFLSAAIPVISFLLSDKGDHFRFSLQVHIDGKQAQNIETGIPLFIKMDDFVFPLGSLRDACLVEWIDRSGGWITIFKEHFSLFEKEVLTPLQTCYTVSFVKQ</sequence>
<protein>
    <recommendedName>
        <fullName evidence="2">SWIM-type domain-containing protein</fullName>
    </recommendedName>
</protein>
<name>A0ABT6RHB8_9BACT</name>
<gene>
    <name evidence="3" type="ORF">QJ048_19425</name>
</gene>
<evidence type="ECO:0000256" key="1">
    <source>
        <dbReference type="PROSITE-ProRule" id="PRU00325"/>
    </source>
</evidence>
<dbReference type="InterPro" id="IPR007527">
    <property type="entry name" value="Znf_SWIM"/>
</dbReference>
<dbReference type="PROSITE" id="PS50966">
    <property type="entry name" value="ZF_SWIM"/>
    <property type="match status" value="1"/>
</dbReference>
<keyword evidence="1" id="KW-0862">Zinc</keyword>
<feature type="domain" description="SWIM-type" evidence="2">
    <location>
        <begin position="66"/>
        <end position="102"/>
    </location>
</feature>
<dbReference type="EMBL" id="JASBRG010000007">
    <property type="protein sequence ID" value="MDI3321971.1"/>
    <property type="molecule type" value="Genomic_DNA"/>
</dbReference>
<comment type="caution">
    <text evidence="3">The sequence shown here is derived from an EMBL/GenBank/DDBJ whole genome shotgun (WGS) entry which is preliminary data.</text>
</comment>
<keyword evidence="1" id="KW-0479">Metal-binding</keyword>
<keyword evidence="1" id="KW-0863">Zinc-finger</keyword>